<dbReference type="InterPro" id="IPR050245">
    <property type="entry name" value="PrsA_foldase"/>
</dbReference>
<evidence type="ECO:0000313" key="4">
    <source>
        <dbReference type="Proteomes" id="UP001596143"/>
    </source>
</evidence>
<dbReference type="RefSeq" id="WP_270896124.1">
    <property type="nucleotide sequence ID" value="NZ_JBHSPF010000015.1"/>
</dbReference>
<dbReference type="Pfam" id="PF13624">
    <property type="entry name" value="SurA_N_3"/>
    <property type="match status" value="1"/>
</dbReference>
<sequence>MKKKWILSMFLLLFLAISVACNGDDEGNEQAAEETNEEQTELPEPTLDDIPNVVAEVNGEEIPKEDFEPAYVSQFQQMSMQAQMTGEEVDEEWLKEQTINSIIGTTLLVQESNARNYEASEEQVNDTLTELVDQYGFESEEELFSAFEEQGMSEEEVRDILQTEVKVDQLIQEEAGDTTPSEEEMQKAYDEMVAMQKQLSGDEEEIDIPSFEEMKSDIEQQLIFEKEREATNQLIEQLREKADITIYL</sequence>
<comment type="caution">
    <text evidence="3">The sequence shown here is derived from an EMBL/GenBank/DDBJ whole genome shotgun (WGS) entry which is preliminary data.</text>
</comment>
<feature type="signal peptide" evidence="2">
    <location>
        <begin position="1"/>
        <end position="22"/>
    </location>
</feature>
<protein>
    <submittedName>
        <fullName evidence="3">SurA N-terminal domain-containing protein</fullName>
    </submittedName>
</protein>
<dbReference type="PROSITE" id="PS51257">
    <property type="entry name" value="PROKAR_LIPOPROTEIN"/>
    <property type="match status" value="1"/>
</dbReference>
<keyword evidence="2" id="KW-0732">Signal</keyword>
<dbReference type="InterPro" id="IPR027304">
    <property type="entry name" value="Trigger_fact/SurA_dom_sf"/>
</dbReference>
<dbReference type="PANTHER" id="PTHR47245:SF2">
    <property type="entry name" value="PEPTIDYL-PROLYL CIS-TRANS ISOMERASE HP_0175-RELATED"/>
    <property type="match status" value="1"/>
</dbReference>
<name>A0ABW0U3G5_9BACI</name>
<proteinExistence type="predicted"/>
<feature type="compositionally biased region" description="Acidic residues" evidence="1">
    <location>
        <begin position="26"/>
        <end position="41"/>
    </location>
</feature>
<dbReference type="SUPFAM" id="SSF109998">
    <property type="entry name" value="Triger factor/SurA peptide-binding domain-like"/>
    <property type="match status" value="1"/>
</dbReference>
<dbReference type="EMBL" id="JBHSPF010000015">
    <property type="protein sequence ID" value="MFC5627951.1"/>
    <property type="molecule type" value="Genomic_DNA"/>
</dbReference>
<keyword evidence="4" id="KW-1185">Reference proteome</keyword>
<evidence type="ECO:0000256" key="2">
    <source>
        <dbReference type="SAM" id="SignalP"/>
    </source>
</evidence>
<feature type="region of interest" description="Disordered" evidence="1">
    <location>
        <begin position="26"/>
        <end position="46"/>
    </location>
</feature>
<dbReference type="Gene3D" id="1.10.4030.10">
    <property type="entry name" value="Porin chaperone SurA, peptide-binding domain"/>
    <property type="match status" value="1"/>
</dbReference>
<accession>A0ABW0U3G5</accession>
<feature type="chain" id="PRO_5045102968" evidence="2">
    <location>
        <begin position="23"/>
        <end position="248"/>
    </location>
</feature>
<organism evidence="3 4">
    <name type="scientific">Aliibacillus thermotolerans</name>
    <dbReference type="NCBI Taxonomy" id="1834418"/>
    <lineage>
        <taxon>Bacteria</taxon>
        <taxon>Bacillati</taxon>
        <taxon>Bacillota</taxon>
        <taxon>Bacilli</taxon>
        <taxon>Bacillales</taxon>
        <taxon>Bacillaceae</taxon>
        <taxon>Aliibacillus</taxon>
    </lineage>
</organism>
<reference evidence="4" key="1">
    <citation type="journal article" date="2019" name="Int. J. Syst. Evol. Microbiol.">
        <title>The Global Catalogue of Microorganisms (GCM) 10K type strain sequencing project: providing services to taxonomists for standard genome sequencing and annotation.</title>
        <authorList>
            <consortium name="The Broad Institute Genomics Platform"/>
            <consortium name="The Broad Institute Genome Sequencing Center for Infectious Disease"/>
            <person name="Wu L."/>
            <person name="Ma J."/>
        </authorList>
    </citation>
    <scope>NUCLEOTIDE SEQUENCE [LARGE SCALE GENOMIC DNA]</scope>
    <source>
        <strain evidence="4">CGMCC 1.15790</strain>
    </source>
</reference>
<dbReference type="PANTHER" id="PTHR47245">
    <property type="entry name" value="PEPTIDYLPROLYL ISOMERASE"/>
    <property type="match status" value="1"/>
</dbReference>
<evidence type="ECO:0000256" key="1">
    <source>
        <dbReference type="SAM" id="MobiDB-lite"/>
    </source>
</evidence>
<evidence type="ECO:0000313" key="3">
    <source>
        <dbReference type="EMBL" id="MFC5627951.1"/>
    </source>
</evidence>
<dbReference type="Proteomes" id="UP001596143">
    <property type="component" value="Unassembled WGS sequence"/>
</dbReference>
<gene>
    <name evidence="3" type="ORF">ACFPTR_03450</name>
</gene>